<proteinExistence type="inferred from homology"/>
<dbReference type="PANTHER" id="PTHR43161:SF12">
    <property type="entry name" value="L-ARABINITOL 4-DEHYDROGENASE"/>
    <property type="match status" value="1"/>
</dbReference>
<dbReference type="PROSITE" id="PS00059">
    <property type="entry name" value="ADH_ZINC"/>
    <property type="match status" value="1"/>
</dbReference>
<evidence type="ECO:0000256" key="5">
    <source>
        <dbReference type="ARBA" id="ARBA00022723"/>
    </source>
</evidence>
<dbReference type="InterPro" id="IPR002328">
    <property type="entry name" value="ADH_Zn_CS"/>
</dbReference>
<evidence type="ECO:0000256" key="12">
    <source>
        <dbReference type="RuleBase" id="RU361277"/>
    </source>
</evidence>
<comment type="subunit">
    <text evidence="4">Homotetramer.</text>
</comment>
<gene>
    <name evidence="15" type="primary">lad1</name>
    <name evidence="15" type="ORF">LTR24_006138</name>
</gene>
<dbReference type="PANTHER" id="PTHR43161">
    <property type="entry name" value="SORBITOL DEHYDROGENASE"/>
    <property type="match status" value="1"/>
</dbReference>
<evidence type="ECO:0000313" key="15">
    <source>
        <dbReference type="EMBL" id="KAK5089496.1"/>
    </source>
</evidence>
<evidence type="ECO:0000256" key="9">
    <source>
        <dbReference type="ARBA" id="ARBA00038954"/>
    </source>
</evidence>
<dbReference type="Gene3D" id="3.90.180.10">
    <property type="entry name" value="Medium-chain alcohol dehydrogenases, catalytic domain"/>
    <property type="match status" value="1"/>
</dbReference>
<dbReference type="Pfam" id="PF00107">
    <property type="entry name" value="ADH_zinc_N"/>
    <property type="match status" value="1"/>
</dbReference>
<keyword evidence="16" id="KW-1185">Reference proteome</keyword>
<comment type="similarity">
    <text evidence="3 12">Belongs to the zinc-containing alcohol dehydrogenase family.</text>
</comment>
<dbReference type="Pfam" id="PF08240">
    <property type="entry name" value="ADH_N"/>
    <property type="match status" value="1"/>
</dbReference>
<feature type="domain" description="Alcohol dehydrogenase-like C-terminal" evidence="13">
    <location>
        <begin position="198"/>
        <end position="330"/>
    </location>
</feature>
<evidence type="ECO:0000259" key="14">
    <source>
        <dbReference type="Pfam" id="PF08240"/>
    </source>
</evidence>
<dbReference type="InterPro" id="IPR013154">
    <property type="entry name" value="ADH-like_N"/>
</dbReference>
<dbReference type="Proteomes" id="UP001345013">
    <property type="component" value="Unassembled WGS sequence"/>
</dbReference>
<comment type="caution">
    <text evidence="15">The sequence shown here is derived from an EMBL/GenBank/DDBJ whole genome shotgun (WGS) entry which is preliminary data.</text>
</comment>
<feature type="domain" description="Alcohol dehydrogenase-like N-terminal" evidence="14">
    <location>
        <begin position="47"/>
        <end position="160"/>
    </location>
</feature>
<evidence type="ECO:0000256" key="3">
    <source>
        <dbReference type="ARBA" id="ARBA00008072"/>
    </source>
</evidence>
<dbReference type="InterPro" id="IPR036291">
    <property type="entry name" value="NAD(P)-bd_dom_sf"/>
</dbReference>
<keyword evidence="7 15" id="KW-0560">Oxidoreductase</keyword>
<evidence type="ECO:0000256" key="7">
    <source>
        <dbReference type="ARBA" id="ARBA00023002"/>
    </source>
</evidence>
<dbReference type="EMBL" id="JAVRRG010000076">
    <property type="protein sequence ID" value="KAK5089496.1"/>
    <property type="molecule type" value="Genomic_DNA"/>
</dbReference>
<comment type="catalytic activity">
    <reaction evidence="11">
        <text>L-arabinitol + NAD(+) = L-xylulose + NADH + H(+)</text>
        <dbReference type="Rhea" id="RHEA:16381"/>
        <dbReference type="ChEBI" id="CHEBI:15378"/>
        <dbReference type="ChEBI" id="CHEBI:17399"/>
        <dbReference type="ChEBI" id="CHEBI:18403"/>
        <dbReference type="ChEBI" id="CHEBI:57540"/>
        <dbReference type="ChEBI" id="CHEBI:57945"/>
        <dbReference type="EC" id="1.1.1.12"/>
    </reaction>
</comment>
<evidence type="ECO:0000256" key="1">
    <source>
        <dbReference type="ARBA" id="ARBA00001947"/>
    </source>
</evidence>
<sequence>MSSLTTLTMTEEAKPNIGVFTNPNHDLWVAEASPTLEDVKGGKDLAPGEVYVAVKSTGICGSDVHFWHEGCIGPTMVVREDHILGHESAGVVLATGSGVEDLKAGDRVAIEPNIPCYTCEQCLTGRYNGCEKVAFLSTPPVPGLLRRYIKHPALWCHKIGDMSYEQGSLLEPLSVALAGVDRAGIKLGDPVLICGAGPIGLITLLCCAAAGAAPIAITDIDEGRLKFAKELVPRVKTYLIQRGTSPETCAEEIIELMGGNKPRVSMECTGVESSVNTAIYSCKFGGKVFIIGVGKNEMTIPFMRLSVMEIDLQYQYRYCNTWPKAIRLLQDGVINLDRLVTHRYNMSDAISAFKTATDPKTGAIKVQIKNDDSLQ</sequence>
<evidence type="ECO:0000256" key="11">
    <source>
        <dbReference type="ARBA" id="ARBA00049317"/>
    </source>
</evidence>
<evidence type="ECO:0000256" key="2">
    <source>
        <dbReference type="ARBA" id="ARBA00004921"/>
    </source>
</evidence>
<protein>
    <recommendedName>
        <fullName evidence="10">L-arabinitol 4-dehydrogenase</fullName>
        <ecNumber evidence="9">1.1.1.12</ecNumber>
    </recommendedName>
</protein>
<evidence type="ECO:0000256" key="8">
    <source>
        <dbReference type="ARBA" id="ARBA00023027"/>
    </source>
</evidence>
<evidence type="ECO:0000256" key="6">
    <source>
        <dbReference type="ARBA" id="ARBA00022833"/>
    </source>
</evidence>
<dbReference type="GO" id="GO:0003939">
    <property type="term" value="F:L-iditol 2-dehydrogenase (NAD+) activity"/>
    <property type="evidence" value="ECO:0007669"/>
    <property type="project" value="UniProtKB-EC"/>
</dbReference>
<dbReference type="InterPro" id="IPR045306">
    <property type="entry name" value="SDH-like"/>
</dbReference>
<reference evidence="15 16" key="1">
    <citation type="submission" date="2023-08" db="EMBL/GenBank/DDBJ databases">
        <title>Black Yeasts Isolated from many extreme environments.</title>
        <authorList>
            <person name="Coleine C."/>
            <person name="Stajich J.E."/>
            <person name="Selbmann L."/>
        </authorList>
    </citation>
    <scope>NUCLEOTIDE SEQUENCE [LARGE SCALE GENOMIC DNA]</scope>
    <source>
        <strain evidence="15 16">CCFEE 5885</strain>
    </source>
</reference>
<comment type="cofactor">
    <cofactor evidence="1 12">
        <name>Zn(2+)</name>
        <dbReference type="ChEBI" id="CHEBI:29105"/>
    </cofactor>
</comment>
<dbReference type="SUPFAM" id="SSF50129">
    <property type="entry name" value="GroES-like"/>
    <property type="match status" value="1"/>
</dbReference>
<name>A0ABR0K6X3_9EURO</name>
<accession>A0ABR0K6X3</accession>
<evidence type="ECO:0000259" key="13">
    <source>
        <dbReference type="Pfam" id="PF00107"/>
    </source>
</evidence>
<dbReference type="SUPFAM" id="SSF51735">
    <property type="entry name" value="NAD(P)-binding Rossmann-fold domains"/>
    <property type="match status" value="1"/>
</dbReference>
<comment type="pathway">
    <text evidence="2">Carbohydrate degradation.</text>
</comment>
<dbReference type="InterPro" id="IPR013149">
    <property type="entry name" value="ADH-like_C"/>
</dbReference>
<dbReference type="CDD" id="cd05285">
    <property type="entry name" value="sorbitol_DH"/>
    <property type="match status" value="1"/>
</dbReference>
<dbReference type="EC" id="1.1.1.12" evidence="9"/>
<dbReference type="InterPro" id="IPR011032">
    <property type="entry name" value="GroES-like_sf"/>
</dbReference>
<dbReference type="Gene3D" id="3.40.50.720">
    <property type="entry name" value="NAD(P)-binding Rossmann-like Domain"/>
    <property type="match status" value="1"/>
</dbReference>
<evidence type="ECO:0000313" key="16">
    <source>
        <dbReference type="Proteomes" id="UP001345013"/>
    </source>
</evidence>
<evidence type="ECO:0000256" key="4">
    <source>
        <dbReference type="ARBA" id="ARBA00011881"/>
    </source>
</evidence>
<keyword evidence="8" id="KW-0520">NAD</keyword>
<keyword evidence="6 12" id="KW-0862">Zinc</keyword>
<organism evidence="15 16">
    <name type="scientific">Lithohypha guttulata</name>
    <dbReference type="NCBI Taxonomy" id="1690604"/>
    <lineage>
        <taxon>Eukaryota</taxon>
        <taxon>Fungi</taxon>
        <taxon>Dikarya</taxon>
        <taxon>Ascomycota</taxon>
        <taxon>Pezizomycotina</taxon>
        <taxon>Eurotiomycetes</taxon>
        <taxon>Chaetothyriomycetidae</taxon>
        <taxon>Chaetothyriales</taxon>
        <taxon>Trichomeriaceae</taxon>
        <taxon>Lithohypha</taxon>
    </lineage>
</organism>
<keyword evidence="5 12" id="KW-0479">Metal-binding</keyword>
<evidence type="ECO:0000256" key="10">
    <source>
        <dbReference type="ARBA" id="ARBA00039783"/>
    </source>
</evidence>